<sequence length="257" mass="28907">MPRRKSPSEDDWHGIHDSKKRKQIQDRLAQRARRKRLREAENNAKQCLHEPETAASSDDVASSRVESQVVPYSGTSSVSHTTCPSLEAFSLALSAEECGEVVYPEFVERRFPSSDAGLASCSVATALELPLAVSPSSQPHYPITVFGALYINGQILGLDCAKSEAGKSPPVCDSVPVPLHPTETQRLTVHYRWVDRVPFPKFRDNFIHLSAVIDDEEFLHDVFTMPTFQLRHGTAPWDPRGWIIEKPFAEKWGYLFY</sequence>
<name>A0A6A5Y1E5_9PLEO</name>
<accession>A0A6A5Y1E5</accession>
<dbReference type="PANTHER" id="PTHR38116">
    <property type="entry name" value="CHROMOSOME 7, WHOLE GENOME SHOTGUN SEQUENCE"/>
    <property type="match status" value="1"/>
</dbReference>
<protein>
    <recommendedName>
        <fullName evidence="4">BZIP domain-containing protein</fullName>
    </recommendedName>
</protein>
<dbReference type="RefSeq" id="XP_033387714.1">
    <property type="nucleotide sequence ID" value="XM_033520874.1"/>
</dbReference>
<dbReference type="Proteomes" id="UP000799778">
    <property type="component" value="Unassembled WGS sequence"/>
</dbReference>
<dbReference type="PANTHER" id="PTHR38116:SF9">
    <property type="entry name" value="BZIP DOMAIN-CONTAINING PROTEIN"/>
    <property type="match status" value="1"/>
</dbReference>
<dbReference type="InterPro" id="IPR021833">
    <property type="entry name" value="DUF3425"/>
</dbReference>
<dbReference type="OrthoDB" id="2245989at2759"/>
<dbReference type="EMBL" id="ML978067">
    <property type="protein sequence ID" value="KAF2019375.1"/>
    <property type="molecule type" value="Genomic_DNA"/>
</dbReference>
<evidence type="ECO:0000313" key="3">
    <source>
        <dbReference type="Proteomes" id="UP000799778"/>
    </source>
</evidence>
<feature type="compositionally biased region" description="Basic and acidic residues" evidence="1">
    <location>
        <begin position="1"/>
        <end position="29"/>
    </location>
</feature>
<dbReference type="AlphaFoldDB" id="A0A6A5Y1E5"/>
<reference evidence="2" key="1">
    <citation type="journal article" date="2020" name="Stud. Mycol.">
        <title>101 Dothideomycetes genomes: a test case for predicting lifestyles and emergence of pathogens.</title>
        <authorList>
            <person name="Haridas S."/>
            <person name="Albert R."/>
            <person name="Binder M."/>
            <person name="Bloem J."/>
            <person name="Labutti K."/>
            <person name="Salamov A."/>
            <person name="Andreopoulos B."/>
            <person name="Baker S."/>
            <person name="Barry K."/>
            <person name="Bills G."/>
            <person name="Bluhm B."/>
            <person name="Cannon C."/>
            <person name="Castanera R."/>
            <person name="Culley D."/>
            <person name="Daum C."/>
            <person name="Ezra D."/>
            <person name="Gonzalez J."/>
            <person name="Henrissat B."/>
            <person name="Kuo A."/>
            <person name="Liang C."/>
            <person name="Lipzen A."/>
            <person name="Lutzoni F."/>
            <person name="Magnuson J."/>
            <person name="Mondo S."/>
            <person name="Nolan M."/>
            <person name="Ohm R."/>
            <person name="Pangilinan J."/>
            <person name="Park H.-J."/>
            <person name="Ramirez L."/>
            <person name="Alfaro M."/>
            <person name="Sun H."/>
            <person name="Tritt A."/>
            <person name="Yoshinaga Y."/>
            <person name="Zwiers L.-H."/>
            <person name="Turgeon B."/>
            <person name="Goodwin S."/>
            <person name="Spatafora J."/>
            <person name="Crous P."/>
            <person name="Grigoriev I."/>
        </authorList>
    </citation>
    <scope>NUCLEOTIDE SEQUENCE</scope>
    <source>
        <strain evidence="2">CBS 175.79</strain>
    </source>
</reference>
<evidence type="ECO:0000256" key="1">
    <source>
        <dbReference type="SAM" id="MobiDB-lite"/>
    </source>
</evidence>
<keyword evidence="3" id="KW-1185">Reference proteome</keyword>
<gene>
    <name evidence="2" type="ORF">BU24DRAFT_118757</name>
</gene>
<feature type="compositionally biased region" description="Basic and acidic residues" evidence="1">
    <location>
        <begin position="38"/>
        <end position="52"/>
    </location>
</feature>
<dbReference type="GeneID" id="54278271"/>
<dbReference type="Pfam" id="PF11905">
    <property type="entry name" value="DUF3425"/>
    <property type="match status" value="1"/>
</dbReference>
<organism evidence="2 3">
    <name type="scientific">Aaosphaeria arxii CBS 175.79</name>
    <dbReference type="NCBI Taxonomy" id="1450172"/>
    <lineage>
        <taxon>Eukaryota</taxon>
        <taxon>Fungi</taxon>
        <taxon>Dikarya</taxon>
        <taxon>Ascomycota</taxon>
        <taxon>Pezizomycotina</taxon>
        <taxon>Dothideomycetes</taxon>
        <taxon>Pleosporomycetidae</taxon>
        <taxon>Pleosporales</taxon>
        <taxon>Pleosporales incertae sedis</taxon>
        <taxon>Aaosphaeria</taxon>
    </lineage>
</organism>
<evidence type="ECO:0000313" key="2">
    <source>
        <dbReference type="EMBL" id="KAF2019375.1"/>
    </source>
</evidence>
<feature type="region of interest" description="Disordered" evidence="1">
    <location>
        <begin position="1"/>
        <end position="62"/>
    </location>
</feature>
<evidence type="ECO:0008006" key="4">
    <source>
        <dbReference type="Google" id="ProtNLM"/>
    </source>
</evidence>
<proteinExistence type="predicted"/>